<dbReference type="SUPFAM" id="SSF47459">
    <property type="entry name" value="HLH, helix-loop-helix DNA-binding domain"/>
    <property type="match status" value="1"/>
</dbReference>
<sequence>MKECFDGLRNQIPPSEDKKNSNLSILRSALRYIQHLHRKEKEHEVKVQELARDKISLQETVRKLKMELSRMNIEFNIDDIPTNDDDDTDSNSTSTASEGNGPILSDVEEESTTPVSQPVKAVSETVPGKKRPLSYHIVPSSFILNQEFTAPKIAPSLPTSSVMPLTSTALSDYKPQSLSKTPKIIELEKTHQSDSVSNTTESKLDSIVCDTNTASTGAKKKVWVIPRTLEVKTQQISSPELQKIQWSGSPLINNKHAMKSKEEPRIITKKQAAIPVLAQSVRVQELATTATTYSSPNILASAHQISNILTPVICTTGNATLVPAAVKPVVSAGTAGQTSTPLTLVPNMARNSVTQILQQTVVQRQSQKKQTILSSSNNTTTTTLVNNINNNNTNDSNNNNNNNNNSSNSSSNSNNNINNNNNNSINCINTTNVAVATVAQVTTVQASKTLKSVSQLGRSTNSVRSVVPMTPSIIKPGLQPTGIKVSGITKVATLTTPISHSKKTIEASNTLTGLVVSSTTSTAPSTNVISVAHPIVTQTLPVMSAVKQILATPATQIMPGSPITVNPLLGQSITRTQILNNVTNVGSSVVTTMSNSPSSISSSHSVVPLTPMKSVSQIVSPMAMMSSAVHMSPGLNQATQLNVIPRVQYQLFPSNQVVGQAVTTKPLVMVTVPTTTAVQVSMAVTSTTT</sequence>
<protein>
    <submittedName>
        <fullName evidence="5 6">Myb-like protein A isoform X3</fullName>
    </submittedName>
</protein>
<feature type="region of interest" description="Disordered" evidence="2">
    <location>
        <begin position="77"/>
        <end position="126"/>
    </location>
</feature>
<dbReference type="Proteomes" id="UP000515154">
    <property type="component" value="Linkage group LG1"/>
</dbReference>
<accession>A0A6P7SQG6</accession>
<feature type="domain" description="BHLH" evidence="3">
    <location>
        <begin position="1"/>
        <end position="36"/>
    </location>
</feature>
<feature type="compositionally biased region" description="Low complexity" evidence="2">
    <location>
        <begin position="374"/>
        <end position="420"/>
    </location>
</feature>
<evidence type="ECO:0000313" key="4">
    <source>
        <dbReference type="Proteomes" id="UP000515154"/>
    </source>
</evidence>
<dbReference type="GO" id="GO:0005654">
    <property type="term" value="C:nucleoplasm"/>
    <property type="evidence" value="ECO:0007669"/>
    <property type="project" value="TreeGrafter"/>
</dbReference>
<dbReference type="Pfam" id="PF00010">
    <property type="entry name" value="HLH"/>
    <property type="match status" value="1"/>
</dbReference>
<dbReference type="RefSeq" id="XP_036358749.1">
    <property type="nucleotide sequence ID" value="XM_036502856.1"/>
</dbReference>
<dbReference type="GO" id="GO:0005730">
    <property type="term" value="C:nucleolus"/>
    <property type="evidence" value="ECO:0007669"/>
    <property type="project" value="TreeGrafter"/>
</dbReference>
<evidence type="ECO:0000256" key="2">
    <source>
        <dbReference type="SAM" id="MobiDB-lite"/>
    </source>
</evidence>
<evidence type="ECO:0000313" key="6">
    <source>
        <dbReference type="RefSeq" id="XP_036358749.1"/>
    </source>
</evidence>
<feature type="coiled-coil region" evidence="1">
    <location>
        <begin position="33"/>
        <end position="74"/>
    </location>
</feature>
<dbReference type="GO" id="GO:0046983">
    <property type="term" value="F:protein dimerization activity"/>
    <property type="evidence" value="ECO:0007669"/>
    <property type="project" value="InterPro"/>
</dbReference>
<dbReference type="PROSITE" id="PS50888">
    <property type="entry name" value="BHLH"/>
    <property type="match status" value="1"/>
</dbReference>
<dbReference type="PANTHER" id="PTHR16148">
    <property type="entry name" value="NF-KAPPA-B-REPRESSING FACTOR-RELATED"/>
    <property type="match status" value="1"/>
</dbReference>
<dbReference type="Gene3D" id="4.10.280.10">
    <property type="entry name" value="Helix-loop-helix DNA-binding domain"/>
    <property type="match status" value="1"/>
</dbReference>
<keyword evidence="1" id="KW-0175">Coiled coil</keyword>
<dbReference type="RefSeq" id="XP_029640151.1">
    <property type="nucleotide sequence ID" value="XM_029784291.2"/>
</dbReference>
<reference evidence="5 6" key="1">
    <citation type="submission" date="2025-08" db="UniProtKB">
        <authorList>
            <consortium name="RefSeq"/>
        </authorList>
    </citation>
    <scope>IDENTIFICATION</scope>
</reference>
<evidence type="ECO:0000259" key="3">
    <source>
        <dbReference type="PROSITE" id="PS50888"/>
    </source>
</evidence>
<proteinExistence type="predicted"/>
<name>A0A6P7SQG6_9MOLL</name>
<gene>
    <name evidence="5 6" type="primary">LOC115215103</name>
</gene>
<evidence type="ECO:0000256" key="1">
    <source>
        <dbReference type="SAM" id="Coils"/>
    </source>
</evidence>
<evidence type="ECO:0000313" key="5">
    <source>
        <dbReference type="RefSeq" id="XP_029640151.1"/>
    </source>
</evidence>
<keyword evidence="4" id="KW-1185">Reference proteome</keyword>
<organism evidence="4 5">
    <name type="scientific">Octopus sinensis</name>
    <name type="common">East Asian common octopus</name>
    <dbReference type="NCBI Taxonomy" id="2607531"/>
    <lineage>
        <taxon>Eukaryota</taxon>
        <taxon>Metazoa</taxon>
        <taxon>Spiralia</taxon>
        <taxon>Lophotrochozoa</taxon>
        <taxon>Mollusca</taxon>
        <taxon>Cephalopoda</taxon>
        <taxon>Coleoidea</taxon>
        <taxon>Octopodiformes</taxon>
        <taxon>Octopoda</taxon>
        <taxon>Incirrata</taxon>
        <taxon>Octopodidae</taxon>
        <taxon>Octopus</taxon>
    </lineage>
</organism>
<feature type="region of interest" description="Disordered" evidence="2">
    <location>
        <begin position="367"/>
        <end position="420"/>
    </location>
</feature>
<dbReference type="InterPro" id="IPR036638">
    <property type="entry name" value="HLH_DNA-bd_sf"/>
</dbReference>
<dbReference type="PANTHER" id="PTHR16148:SF14">
    <property type="entry name" value="MYND-TYPE DOMAIN-CONTAINING PROTEIN"/>
    <property type="match status" value="1"/>
</dbReference>
<dbReference type="InterPro" id="IPR011598">
    <property type="entry name" value="bHLH_dom"/>
</dbReference>
<feature type="region of interest" description="Disordered" evidence="2">
    <location>
        <begin position="1"/>
        <end position="20"/>
    </location>
</feature>
<dbReference type="AlphaFoldDB" id="A0A6P7SQG6"/>